<dbReference type="STRING" id="44941.A0A397U2M0"/>
<dbReference type="EMBL" id="QKWP01002424">
    <property type="protein sequence ID" value="RIB03388.1"/>
    <property type="molecule type" value="Genomic_DNA"/>
</dbReference>
<accession>A0A397U2M0</accession>
<dbReference type="AlphaFoldDB" id="A0A397U2M0"/>
<keyword evidence="1" id="KW-0175">Coiled coil</keyword>
<protein>
    <submittedName>
        <fullName evidence="2">Uncharacterized protein</fullName>
    </submittedName>
</protein>
<feature type="coiled-coil region" evidence="1">
    <location>
        <begin position="220"/>
        <end position="247"/>
    </location>
</feature>
<keyword evidence="3" id="KW-1185">Reference proteome</keyword>
<name>A0A397U2M0_9GLOM</name>
<comment type="caution">
    <text evidence="2">The sequence shown here is derived from an EMBL/GenBank/DDBJ whole genome shotgun (WGS) entry which is preliminary data.</text>
</comment>
<evidence type="ECO:0000313" key="3">
    <source>
        <dbReference type="Proteomes" id="UP000266673"/>
    </source>
</evidence>
<evidence type="ECO:0000256" key="1">
    <source>
        <dbReference type="SAM" id="Coils"/>
    </source>
</evidence>
<dbReference type="OrthoDB" id="2443065at2759"/>
<proteinExistence type="predicted"/>
<dbReference type="Proteomes" id="UP000266673">
    <property type="component" value="Unassembled WGS sequence"/>
</dbReference>
<sequence length="361" mass="41190">MAQREQIPQPAANEVAPAPQINYNAPNRELSLVSYPDFLEGDQDPLTWLDEVEKAFATNLINDIDISLEKVFAQLATRKQQLNENVDAYYMPIQELLYHVEFRNQQYPETACAQIYLNGLRPEIVLAVAPSTPNTLQAAYERAKAYKCTCRQNLPYLTTSVNALYSSQLASSGLYSPVTTSDSYSVKDVPLFVIGSHDDSLPRNTIRRTKRRRENDGNLKSGEEETLEQLLQKENKLNKEKEAKVVESPSKIVLTKSKQASVKVLEDEMLQISSLFPLYSIITDLRDKMANITYGQLHQIVSSLQKDCLTKVRNLEEEDSEKRNEDSDNEYESEKLEDRIYNYSGVENETYLTVLENLQNL</sequence>
<evidence type="ECO:0000313" key="2">
    <source>
        <dbReference type="EMBL" id="RIB03388.1"/>
    </source>
</evidence>
<reference evidence="2 3" key="1">
    <citation type="submission" date="2018-06" db="EMBL/GenBank/DDBJ databases">
        <title>Comparative genomics reveals the genomic features of Rhizophagus irregularis, R. cerebriforme, R. diaphanum and Gigaspora rosea, and their symbiotic lifestyle signature.</title>
        <authorList>
            <person name="Morin E."/>
            <person name="San Clemente H."/>
            <person name="Chen E.C.H."/>
            <person name="De La Providencia I."/>
            <person name="Hainaut M."/>
            <person name="Kuo A."/>
            <person name="Kohler A."/>
            <person name="Murat C."/>
            <person name="Tang N."/>
            <person name="Roy S."/>
            <person name="Loubradou J."/>
            <person name="Henrissat B."/>
            <person name="Grigoriev I.V."/>
            <person name="Corradi N."/>
            <person name="Roux C."/>
            <person name="Martin F.M."/>
        </authorList>
    </citation>
    <scope>NUCLEOTIDE SEQUENCE [LARGE SCALE GENOMIC DNA]</scope>
    <source>
        <strain evidence="2 3">DAOM 194757</strain>
    </source>
</reference>
<gene>
    <name evidence="2" type="ORF">C2G38_2225196</name>
</gene>
<organism evidence="2 3">
    <name type="scientific">Gigaspora rosea</name>
    <dbReference type="NCBI Taxonomy" id="44941"/>
    <lineage>
        <taxon>Eukaryota</taxon>
        <taxon>Fungi</taxon>
        <taxon>Fungi incertae sedis</taxon>
        <taxon>Mucoromycota</taxon>
        <taxon>Glomeromycotina</taxon>
        <taxon>Glomeromycetes</taxon>
        <taxon>Diversisporales</taxon>
        <taxon>Gigasporaceae</taxon>
        <taxon>Gigaspora</taxon>
    </lineage>
</organism>